<dbReference type="InterPro" id="IPR009081">
    <property type="entry name" value="PP-bd_ACP"/>
</dbReference>
<keyword evidence="5" id="KW-1185">Reference proteome</keyword>
<dbReference type="eggNOG" id="COG0236">
    <property type="taxonomic scope" value="Bacteria"/>
</dbReference>
<evidence type="ECO:0000256" key="2">
    <source>
        <dbReference type="ARBA" id="ARBA00022553"/>
    </source>
</evidence>
<evidence type="ECO:0000313" key="5">
    <source>
        <dbReference type="Proteomes" id="UP000010111"/>
    </source>
</evidence>
<feature type="domain" description="Carrier" evidence="3">
    <location>
        <begin position="11"/>
        <end position="64"/>
    </location>
</feature>
<dbReference type="AlphaFoldDB" id="G0VPA0"/>
<dbReference type="InterPro" id="IPR036736">
    <property type="entry name" value="ACP-like_sf"/>
</dbReference>
<accession>G0VPA0</accession>
<dbReference type="InterPro" id="IPR006162">
    <property type="entry name" value="Ppantetheine_attach_site"/>
</dbReference>
<dbReference type="RefSeq" id="WP_014016012.1">
    <property type="nucleotide sequence ID" value="NC_015873.1"/>
</dbReference>
<dbReference type="EMBL" id="HE576794">
    <property type="protein sequence ID" value="CCC73278.1"/>
    <property type="molecule type" value="Genomic_DNA"/>
</dbReference>
<dbReference type="Proteomes" id="UP000010111">
    <property type="component" value="Chromosome"/>
</dbReference>
<dbReference type="Pfam" id="PF00550">
    <property type="entry name" value="PP-binding"/>
    <property type="match status" value="1"/>
</dbReference>
<organism evidence="4 5">
    <name type="scientific">Megasphaera elsdenii DSM 20460</name>
    <dbReference type="NCBI Taxonomy" id="1064535"/>
    <lineage>
        <taxon>Bacteria</taxon>
        <taxon>Bacillati</taxon>
        <taxon>Bacillota</taxon>
        <taxon>Negativicutes</taxon>
        <taxon>Veillonellales</taxon>
        <taxon>Veillonellaceae</taxon>
        <taxon>Megasphaera</taxon>
    </lineage>
</organism>
<evidence type="ECO:0000259" key="3">
    <source>
        <dbReference type="Pfam" id="PF00550"/>
    </source>
</evidence>
<dbReference type="SUPFAM" id="SSF47336">
    <property type="entry name" value="ACP-like"/>
    <property type="match status" value="1"/>
</dbReference>
<gene>
    <name evidence="4" type="ORF">MELS_1056</name>
</gene>
<dbReference type="STRING" id="1064535.MELS_1056"/>
<proteinExistence type="predicted"/>
<keyword evidence="1" id="KW-0596">Phosphopantetheine</keyword>
<keyword evidence="2" id="KW-0597">Phosphoprotein</keyword>
<dbReference type="HOGENOM" id="CLU_2273995_0_0_9"/>
<evidence type="ECO:0000256" key="1">
    <source>
        <dbReference type="ARBA" id="ARBA00022450"/>
    </source>
</evidence>
<dbReference type="GeneID" id="97493014"/>
<name>G0VPA0_MEGEL</name>
<dbReference type="Gene3D" id="1.10.1200.10">
    <property type="entry name" value="ACP-like"/>
    <property type="match status" value="1"/>
</dbReference>
<sequence length="102" mass="11713">MDPYIVTEQVIDLIIEQLAPSADEIDNIRLDTCLVGDLGADSLDIVELTGAFMETFDIFISDEEVRSLVYKDYMGSDIEIQSFLGLIMYKIEERERLEKEEK</sequence>
<evidence type="ECO:0000313" key="4">
    <source>
        <dbReference type="EMBL" id="CCC73278.1"/>
    </source>
</evidence>
<dbReference type="PROSITE" id="PS00012">
    <property type="entry name" value="PHOSPHOPANTETHEINE"/>
    <property type="match status" value="1"/>
</dbReference>
<protein>
    <submittedName>
        <fullName evidence="4">Acyl carrier protein</fullName>
    </submittedName>
</protein>
<reference evidence="4 5" key="1">
    <citation type="journal article" date="2011" name="J. Bacteriol.">
        <title>Genome Sequence of the Ruminal Bacterium Megasphaera elsdenii.</title>
        <authorList>
            <person name="Marx H."/>
            <person name="Graf A.B."/>
            <person name="Tatto N."/>
            <person name="Thallinger G.G."/>
            <person name="Mattanovich D."/>
            <person name="Sauer M."/>
        </authorList>
    </citation>
    <scope>NUCLEOTIDE SEQUENCE [LARGE SCALE GENOMIC DNA]</scope>
    <source>
        <strain evidence="4 5">DSM 20460</strain>
    </source>
</reference>
<dbReference type="KEGG" id="med:MELS_1056"/>